<dbReference type="EMBL" id="BMTD01000013">
    <property type="protein sequence ID" value="GGV09072.1"/>
    <property type="molecule type" value="Genomic_DNA"/>
</dbReference>
<dbReference type="Pfam" id="PF00501">
    <property type="entry name" value="AMP-binding"/>
    <property type="match status" value="1"/>
</dbReference>
<gene>
    <name evidence="3" type="ORF">GCM10010260_53960</name>
</gene>
<keyword evidence="4" id="KW-1185">Reference proteome</keyword>
<dbReference type="GO" id="GO:0016878">
    <property type="term" value="F:acid-thiol ligase activity"/>
    <property type="evidence" value="ECO:0007669"/>
    <property type="project" value="UniProtKB-ARBA"/>
</dbReference>
<dbReference type="PROSITE" id="PS00455">
    <property type="entry name" value="AMP_BINDING"/>
    <property type="match status" value="1"/>
</dbReference>
<evidence type="ECO:0000256" key="1">
    <source>
        <dbReference type="SAM" id="Phobius"/>
    </source>
</evidence>
<dbReference type="InterPro" id="IPR042099">
    <property type="entry name" value="ANL_N_sf"/>
</dbReference>
<feature type="domain" description="AMP-dependent synthetase/ligase" evidence="2">
    <location>
        <begin position="9"/>
        <end position="367"/>
    </location>
</feature>
<feature type="transmembrane region" description="Helical" evidence="1">
    <location>
        <begin position="204"/>
        <end position="228"/>
    </location>
</feature>
<dbReference type="Proteomes" id="UP000618795">
    <property type="component" value="Unassembled WGS sequence"/>
</dbReference>
<dbReference type="RefSeq" id="WP_191876111.1">
    <property type="nucleotide sequence ID" value="NZ_BMTD01000013.1"/>
</dbReference>
<dbReference type="InterPro" id="IPR000873">
    <property type="entry name" value="AMP-dep_synth/lig_dom"/>
</dbReference>
<keyword evidence="1" id="KW-1133">Transmembrane helix</keyword>
<reference evidence="3" key="1">
    <citation type="journal article" date="2014" name="Int. J. Syst. Evol. Microbiol.">
        <title>Complete genome sequence of Corynebacterium casei LMG S-19264T (=DSM 44701T), isolated from a smear-ripened cheese.</title>
        <authorList>
            <consortium name="US DOE Joint Genome Institute (JGI-PGF)"/>
            <person name="Walter F."/>
            <person name="Albersmeier A."/>
            <person name="Kalinowski J."/>
            <person name="Ruckert C."/>
        </authorList>
    </citation>
    <scope>NUCLEOTIDE SEQUENCE</scope>
    <source>
        <strain evidence="3">JCM 4369</strain>
    </source>
</reference>
<keyword evidence="1" id="KW-0472">Membrane</keyword>
<evidence type="ECO:0000259" key="2">
    <source>
        <dbReference type="Pfam" id="PF00501"/>
    </source>
</evidence>
<sequence length="518" mass="54561">MASLYSRLRRLAEERPQTTVLVHSRRNGTDRRVTFAQLLAGCRQTADAFRLAGVRRGDKAVVMTGNPCDLVTTVYGLLAIGAVPVLVDPGLPRAELRQCLDEVAPEVFVGEPLAHLARTALGWARDHVRTPLVTGCALPGLGRRLSMPPGADGAWDLDEPAPEDLALIAFTSGSTGVPKGVEYLHSTLAGQVDAFAAVFGTDGVLLAGFLPLVLLAPVLGLTVVAPAVNHRAPARTPPARLLRPVLNHRATVVAASPAVLALLAGECARRGLTLPTVDRAVSFGASLRPHLATALHGVLRPNAEVISAYGATECLPVSTISTTGLRSLGPGTCVGRTVGTISARILDSGPDGVGEIAVTGPNVSLAYHSRPQATAAAKAATHDGVLHRTGDMGRIDDQGRLWFHGRRAHRILGDGFVLTTEDIEAAADTVPGVRRAALVGVGPPGRQHAILCVEPLSRRAKRRAVVGAVRALLAGHPDGHRISDVLVHPGLPMDIRHNSKINREQVAAWAVRHARRPR</sequence>
<evidence type="ECO:0000313" key="4">
    <source>
        <dbReference type="Proteomes" id="UP000618795"/>
    </source>
</evidence>
<reference evidence="3" key="2">
    <citation type="submission" date="2020-09" db="EMBL/GenBank/DDBJ databases">
        <authorList>
            <person name="Sun Q."/>
            <person name="Ohkuma M."/>
        </authorList>
    </citation>
    <scope>NUCLEOTIDE SEQUENCE</scope>
    <source>
        <strain evidence="3">JCM 4369</strain>
    </source>
</reference>
<accession>A0A918MDN4</accession>
<dbReference type="PANTHER" id="PTHR43767">
    <property type="entry name" value="LONG-CHAIN-FATTY-ACID--COA LIGASE"/>
    <property type="match status" value="1"/>
</dbReference>
<dbReference type="PANTHER" id="PTHR43767:SF1">
    <property type="entry name" value="NONRIBOSOMAL PEPTIDE SYNTHASE PES1 (EUROFUNG)-RELATED"/>
    <property type="match status" value="1"/>
</dbReference>
<dbReference type="InterPro" id="IPR045851">
    <property type="entry name" value="AMP-bd_C_sf"/>
</dbReference>
<dbReference type="InterPro" id="IPR020845">
    <property type="entry name" value="AMP-binding_CS"/>
</dbReference>
<dbReference type="Gene3D" id="3.40.50.12780">
    <property type="entry name" value="N-terminal domain of ligase-like"/>
    <property type="match status" value="1"/>
</dbReference>
<evidence type="ECO:0000313" key="3">
    <source>
        <dbReference type="EMBL" id="GGV09072.1"/>
    </source>
</evidence>
<dbReference type="SUPFAM" id="SSF56801">
    <property type="entry name" value="Acetyl-CoA synthetase-like"/>
    <property type="match status" value="1"/>
</dbReference>
<dbReference type="InterPro" id="IPR050237">
    <property type="entry name" value="ATP-dep_AMP-bd_enzyme"/>
</dbReference>
<keyword evidence="1" id="KW-0812">Transmembrane</keyword>
<dbReference type="Gene3D" id="3.30.300.30">
    <property type="match status" value="1"/>
</dbReference>
<organism evidence="3 4">
    <name type="scientific">Streptomyces filipinensis</name>
    <dbReference type="NCBI Taxonomy" id="66887"/>
    <lineage>
        <taxon>Bacteria</taxon>
        <taxon>Bacillati</taxon>
        <taxon>Actinomycetota</taxon>
        <taxon>Actinomycetes</taxon>
        <taxon>Kitasatosporales</taxon>
        <taxon>Streptomycetaceae</taxon>
        <taxon>Streptomyces</taxon>
    </lineage>
</organism>
<protein>
    <submittedName>
        <fullName evidence="3">Peptide synthase</fullName>
    </submittedName>
</protein>
<proteinExistence type="predicted"/>
<name>A0A918MDN4_9ACTN</name>
<dbReference type="AlphaFoldDB" id="A0A918MDN4"/>
<comment type="caution">
    <text evidence="3">The sequence shown here is derived from an EMBL/GenBank/DDBJ whole genome shotgun (WGS) entry which is preliminary data.</text>
</comment>